<dbReference type="STRING" id="311180.SAMN04488050_107213"/>
<accession>A0A1I6U750</accession>
<dbReference type="RefSeq" id="WP_092425964.1">
    <property type="nucleotide sequence ID" value="NZ_FNCL01000007.1"/>
</dbReference>
<dbReference type="AlphaFoldDB" id="A0A1I6U750"/>
<reference evidence="2" key="1">
    <citation type="submission" date="2016-10" db="EMBL/GenBank/DDBJ databases">
        <authorList>
            <person name="Varghese N."/>
            <person name="Submissions S."/>
        </authorList>
    </citation>
    <scope>NUCLEOTIDE SEQUENCE [LARGE SCALE GENOMIC DNA]</scope>
    <source>
        <strain evidence="2">DSM 26894</strain>
    </source>
</reference>
<organism evidence="1 2">
    <name type="scientific">Alloyangia pacifica</name>
    <dbReference type="NCBI Taxonomy" id="311180"/>
    <lineage>
        <taxon>Bacteria</taxon>
        <taxon>Pseudomonadati</taxon>
        <taxon>Pseudomonadota</taxon>
        <taxon>Alphaproteobacteria</taxon>
        <taxon>Rhodobacterales</taxon>
        <taxon>Roseobacteraceae</taxon>
        <taxon>Alloyangia</taxon>
    </lineage>
</organism>
<evidence type="ECO:0000313" key="2">
    <source>
        <dbReference type="Proteomes" id="UP000199392"/>
    </source>
</evidence>
<proteinExistence type="predicted"/>
<dbReference type="Proteomes" id="UP000199392">
    <property type="component" value="Unassembled WGS sequence"/>
</dbReference>
<sequence length="128" mass="13812">MSDHVLTKTRFREGVWHGLLSGPAGSQPEISVTLDDMPLRGVTLAEMGAPGRWALEVPVPVEAIGDGVQTFLIREAASGELLDSFTLIAGEALADDIRAEMSLLRAELDMLKRAFRRHCLEAEGTPTG</sequence>
<evidence type="ECO:0000313" key="1">
    <source>
        <dbReference type="EMBL" id="SFS97276.1"/>
    </source>
</evidence>
<keyword evidence="2" id="KW-1185">Reference proteome</keyword>
<dbReference type="OrthoDB" id="7772846at2"/>
<name>A0A1I6U750_9RHOB</name>
<protein>
    <submittedName>
        <fullName evidence="1">Uncharacterized protein</fullName>
    </submittedName>
</protein>
<gene>
    <name evidence="1" type="ORF">SAMN04488050_107213</name>
</gene>
<dbReference type="EMBL" id="FOZW01000007">
    <property type="protein sequence ID" value="SFS97276.1"/>
    <property type="molecule type" value="Genomic_DNA"/>
</dbReference>